<dbReference type="AlphaFoldDB" id="A0A6I4YNL5"/>
<sequence>MEALEVKCGATCSALPGALAVPGASPERQSGDFEFFWAYTSGTLMSGATATTRVTYSCRPQRHVPLRRVHDRDRAGTLTRTVAFSWERSQTHLYLGDRSDTRQ</sequence>
<dbReference type="Proteomes" id="UP000430519">
    <property type="component" value="Unassembled WGS sequence"/>
</dbReference>
<evidence type="ECO:0000313" key="1">
    <source>
        <dbReference type="EMBL" id="MXV22010.1"/>
    </source>
</evidence>
<evidence type="ECO:0000313" key="2">
    <source>
        <dbReference type="Proteomes" id="UP000430519"/>
    </source>
</evidence>
<gene>
    <name evidence="1" type="ORF">GLX28_20530</name>
</gene>
<reference evidence="1 2" key="1">
    <citation type="submission" date="2019-11" db="EMBL/GenBank/DDBJ databases">
        <title>Genome sequence of Deinococcus xianganensis Y35, AI-2 producing algicidal bacterium, isolated from lake water.</title>
        <authorList>
            <person name="Li Y."/>
        </authorList>
    </citation>
    <scope>NUCLEOTIDE SEQUENCE [LARGE SCALE GENOMIC DNA]</scope>
    <source>
        <strain evidence="1 2">Y35</strain>
    </source>
</reference>
<accession>A0A6I4YNL5</accession>
<dbReference type="RefSeq" id="WP_160982638.1">
    <property type="nucleotide sequence ID" value="NZ_WVHK01000168.1"/>
</dbReference>
<organism evidence="1 2">
    <name type="scientific">Deinococcus xianganensis</name>
    <dbReference type="NCBI Taxonomy" id="1507289"/>
    <lineage>
        <taxon>Bacteria</taxon>
        <taxon>Thermotogati</taxon>
        <taxon>Deinococcota</taxon>
        <taxon>Deinococci</taxon>
        <taxon>Deinococcales</taxon>
        <taxon>Deinococcaceae</taxon>
        <taxon>Deinococcus</taxon>
    </lineage>
</organism>
<dbReference type="EMBL" id="WVHK01000168">
    <property type="protein sequence ID" value="MXV22010.1"/>
    <property type="molecule type" value="Genomic_DNA"/>
</dbReference>
<protein>
    <submittedName>
        <fullName evidence="1">Uncharacterized protein</fullName>
    </submittedName>
</protein>
<keyword evidence="2" id="KW-1185">Reference proteome</keyword>
<comment type="caution">
    <text evidence="1">The sequence shown here is derived from an EMBL/GenBank/DDBJ whole genome shotgun (WGS) entry which is preliminary data.</text>
</comment>
<proteinExistence type="predicted"/>
<name>A0A6I4YNL5_9DEIO</name>